<dbReference type="InterPro" id="IPR050180">
    <property type="entry name" value="RNR_Ribonuclease"/>
</dbReference>
<evidence type="ECO:0000313" key="3">
    <source>
        <dbReference type="EMBL" id="AZQ78207.1"/>
    </source>
</evidence>
<dbReference type="InterPro" id="IPR012340">
    <property type="entry name" value="NA-bd_OB-fold"/>
</dbReference>
<keyword evidence="4" id="KW-1185">Reference proteome</keyword>
<dbReference type="PANTHER" id="PTHR23355:SF42">
    <property type="entry name" value="RIBONUCLEASE II, CHLOROPLASTIC_MITOCHONDRIAL"/>
    <property type="match status" value="1"/>
</dbReference>
<accession>A0A3Q9G631</accession>
<protein>
    <submittedName>
        <fullName evidence="3">RNB domain-containing ribonuclease</fullName>
    </submittedName>
</protein>
<name>A0A3Q9G631_9ACTO</name>
<dbReference type="Proteomes" id="UP000280344">
    <property type="component" value="Chromosome"/>
</dbReference>
<gene>
    <name evidence="3" type="ORF">EJ997_08025</name>
</gene>
<proteinExistence type="predicted"/>
<dbReference type="GO" id="GO:0000932">
    <property type="term" value="C:P-body"/>
    <property type="evidence" value="ECO:0007669"/>
    <property type="project" value="TreeGrafter"/>
</dbReference>
<evidence type="ECO:0000256" key="1">
    <source>
        <dbReference type="SAM" id="MobiDB-lite"/>
    </source>
</evidence>
<reference evidence="3 4" key="1">
    <citation type="submission" date="2018-12" db="EMBL/GenBank/DDBJ databases">
        <title>Complete genome sequence of Flaviflexus sp. H23T48.</title>
        <authorList>
            <person name="Bae J.-W."/>
            <person name="Lee J.-Y."/>
        </authorList>
    </citation>
    <scope>NUCLEOTIDE SEQUENCE [LARGE SCALE GENOMIC DNA]</scope>
    <source>
        <strain evidence="3 4">H23T48</strain>
    </source>
</reference>
<dbReference type="OrthoDB" id="5800376at2"/>
<feature type="compositionally biased region" description="Basic and acidic residues" evidence="1">
    <location>
        <begin position="341"/>
        <end position="353"/>
    </location>
</feature>
<feature type="compositionally biased region" description="Basic and acidic residues" evidence="1">
    <location>
        <begin position="321"/>
        <end position="332"/>
    </location>
</feature>
<sequence length="507" mass="55535">MVSALVTLREKLKIPEEYPQEAVDDIRTVDLSEYPDRRDIPFVTIDPPGAADLDQAMHLSREGDGYLVRYAISAVGLFIEPGSRLDQEVHNRGVTYYGPDGSIPLHPRELSAGVASLLEGEDRPAYLWYLHLDSEGALSHSWVELAVVRSRAQLTYEEVQESHDTGKVLADDVPADLTRLLAEIGRLRIHREIARGGISLDLPEQNIEAADGGYQLVYRAVTEIDEWNAQISLLTGMAAARMMLDAGVGILRTLPAAREKDYVRLRQVAHALDLDWPKDVSYPDYVRSLNSEEPKHAAFLNEAAGLFRGASYLALGVEEQESGRDKKNDGGKGGKNNAGKDAADKDRGDREVGNDAYSEHAAIASAYAHVTAPLRRLVDRYSLEVCRCLCAGEPIPQWVLDALPKLPREMAKAGQRASNYENGAINALEGLILTGREGEVFYGVVVEASEPKEGSEEQRGSVMLSDPAVEASVTGKNLPVGTDVRVRLTEVLPTGPRFQLVKGKHAK</sequence>
<dbReference type="GO" id="GO:0000175">
    <property type="term" value="F:3'-5'-RNA exonuclease activity"/>
    <property type="evidence" value="ECO:0007669"/>
    <property type="project" value="TreeGrafter"/>
</dbReference>
<dbReference type="Pfam" id="PF00773">
    <property type="entry name" value="RNB"/>
    <property type="match status" value="1"/>
</dbReference>
<feature type="domain" description="RNB" evidence="2">
    <location>
        <begin position="34"/>
        <end position="392"/>
    </location>
</feature>
<dbReference type="SMART" id="SM00955">
    <property type="entry name" value="RNB"/>
    <property type="match status" value="1"/>
</dbReference>
<dbReference type="InterPro" id="IPR040596">
    <property type="entry name" value="RNase_II_C_S1"/>
</dbReference>
<dbReference type="Pfam" id="PF18614">
    <property type="entry name" value="RNase_II_C_S1"/>
    <property type="match status" value="1"/>
</dbReference>
<evidence type="ECO:0000313" key="4">
    <source>
        <dbReference type="Proteomes" id="UP000280344"/>
    </source>
</evidence>
<feature type="region of interest" description="Disordered" evidence="1">
    <location>
        <begin position="319"/>
        <end position="353"/>
    </location>
</feature>
<dbReference type="KEGG" id="flh:EJ997_08025"/>
<dbReference type="AlphaFoldDB" id="A0A3Q9G631"/>
<evidence type="ECO:0000259" key="2">
    <source>
        <dbReference type="SMART" id="SM00955"/>
    </source>
</evidence>
<dbReference type="EMBL" id="CP034593">
    <property type="protein sequence ID" value="AZQ78207.1"/>
    <property type="molecule type" value="Genomic_DNA"/>
</dbReference>
<dbReference type="GO" id="GO:0003723">
    <property type="term" value="F:RNA binding"/>
    <property type="evidence" value="ECO:0007669"/>
    <property type="project" value="InterPro"/>
</dbReference>
<dbReference type="PANTHER" id="PTHR23355">
    <property type="entry name" value="RIBONUCLEASE"/>
    <property type="match status" value="1"/>
</dbReference>
<dbReference type="SUPFAM" id="SSF50249">
    <property type="entry name" value="Nucleic acid-binding proteins"/>
    <property type="match status" value="1"/>
</dbReference>
<dbReference type="InterPro" id="IPR001900">
    <property type="entry name" value="RNase_II/R"/>
</dbReference>
<dbReference type="GO" id="GO:0006402">
    <property type="term" value="P:mRNA catabolic process"/>
    <property type="evidence" value="ECO:0007669"/>
    <property type="project" value="TreeGrafter"/>
</dbReference>
<organism evidence="3 4">
    <name type="scientific">Flaviflexus ciconiae</name>
    <dbReference type="NCBI Taxonomy" id="2496867"/>
    <lineage>
        <taxon>Bacteria</taxon>
        <taxon>Bacillati</taxon>
        <taxon>Actinomycetota</taxon>
        <taxon>Actinomycetes</taxon>
        <taxon>Actinomycetales</taxon>
        <taxon>Actinomycetaceae</taxon>
        <taxon>Flaviflexus</taxon>
    </lineage>
</organism>